<geneLocation type="plasmid" evidence="2">
    <name>unnamed9</name>
</geneLocation>
<gene>
    <name evidence="2" type="ORF">QQ91_0020865</name>
</gene>
<comment type="caution">
    <text evidence="2">The sequence shown here is derived from an EMBL/GenBank/DDBJ whole genome shotgun (WGS) entry which is preliminary data.</text>
</comment>
<accession>A0ABD4T9K0</accession>
<dbReference type="Proteomes" id="UP000031561">
    <property type="component" value="Unassembled WGS sequence"/>
</dbReference>
<keyword evidence="3" id="KW-1185">Reference proteome</keyword>
<keyword evidence="2" id="KW-0614">Plasmid</keyword>
<name>A0ABD4T9K0_9CYAN</name>
<dbReference type="PANTHER" id="PTHR43143">
    <property type="entry name" value="METALLOPHOSPHOESTERASE, CALCINEURIN SUPERFAMILY"/>
    <property type="match status" value="1"/>
</dbReference>
<dbReference type="InterPro" id="IPR029052">
    <property type="entry name" value="Metallo-depent_PP-like"/>
</dbReference>
<dbReference type="SUPFAM" id="SSF56300">
    <property type="entry name" value="Metallo-dependent phosphatases"/>
    <property type="match status" value="1"/>
</dbReference>
<reference evidence="2 3" key="1">
    <citation type="journal article" date="2015" name="Genome Announc.">
        <title>Draft Genome Sequence of Filamentous Marine Cyanobacterium Lyngbya confervoides Strain BDU141951.</title>
        <authorList>
            <person name="Chandrababunaidu M.M."/>
            <person name="Sen D."/>
            <person name="Tripathy S."/>
        </authorList>
    </citation>
    <scope>NUCLEOTIDE SEQUENCE [LARGE SCALE GENOMIC DNA]</scope>
    <source>
        <strain evidence="2 3">BDU141951</strain>
    </source>
</reference>
<sequence>MQFVSDPSIARKIQKMQARVRWQDSLCHLRNIDQTRLIIDDGQAEDSEFSFLVVGDSGSGFHRGDSPQRRIAQSMMAEGSDCRFVLHTGDVIYLVGSSEQYFENFIKPYREYLVGGDRPEEICYDRMVFKRPFLPVPGNHDYYDLPLILGVISQATLPLRYLLRSQLDIDVGWHGSYSGDAYARAFLDYLKDKNPQQLEQHLARHYGGDQRGSCLRYQPGQFTRLPNRYYRFRYGGIDFFALDSNTFNSPEPIPAGQSGTRRRRQLEQQRTALEQDQLRLLGKASRSVATPGDRDQLHDLYAKAEQLSEQIRDIDKQLAAATHHDVDHAQLRWLKQELVVSWGDPDARGRILFFHHPPYVTEATKWDQGQTLAIRYHLQQVFDAVDRAIAPRPQNHPLVDLVLNGHAHCLEHLQTQDTGHADSYLNWIVCGGSGFSLRRQRPEGPALIQDERILAKSLRFVGRSGHGSEKRRPYSYLRIDVAPGSPPPLTVRPFIVELFQKQWRHEALPPFSLTR</sequence>
<dbReference type="EMBL" id="JTHE03000119">
    <property type="protein sequence ID" value="MCM1985271.1"/>
    <property type="molecule type" value="Genomic_DNA"/>
</dbReference>
<feature type="coiled-coil region" evidence="1">
    <location>
        <begin position="297"/>
        <end position="324"/>
    </location>
</feature>
<dbReference type="PANTHER" id="PTHR43143:SF1">
    <property type="entry name" value="SERINE_THREONINE-PROTEIN PHOSPHATASE CPPED1"/>
    <property type="match status" value="1"/>
</dbReference>
<dbReference type="AlphaFoldDB" id="A0ABD4T9K0"/>
<evidence type="ECO:0000313" key="2">
    <source>
        <dbReference type="EMBL" id="MCM1985271.1"/>
    </source>
</evidence>
<dbReference type="Gene3D" id="3.60.21.10">
    <property type="match status" value="1"/>
</dbReference>
<dbReference type="InterPro" id="IPR051918">
    <property type="entry name" value="STPP_CPPED1"/>
</dbReference>
<dbReference type="GO" id="GO:0016787">
    <property type="term" value="F:hydrolase activity"/>
    <property type="evidence" value="ECO:0007669"/>
    <property type="project" value="UniProtKB-ARBA"/>
</dbReference>
<keyword evidence="1" id="KW-0175">Coiled coil</keyword>
<proteinExistence type="predicted"/>
<evidence type="ECO:0000256" key="1">
    <source>
        <dbReference type="SAM" id="Coils"/>
    </source>
</evidence>
<protein>
    <submittedName>
        <fullName evidence="2">Metallophosphoesterase</fullName>
    </submittedName>
</protein>
<evidence type="ECO:0000313" key="3">
    <source>
        <dbReference type="Proteomes" id="UP000031561"/>
    </source>
</evidence>
<organism evidence="2 3">
    <name type="scientific">Lyngbya confervoides BDU141951</name>
    <dbReference type="NCBI Taxonomy" id="1574623"/>
    <lineage>
        <taxon>Bacteria</taxon>
        <taxon>Bacillati</taxon>
        <taxon>Cyanobacteriota</taxon>
        <taxon>Cyanophyceae</taxon>
        <taxon>Oscillatoriophycideae</taxon>
        <taxon>Oscillatoriales</taxon>
        <taxon>Microcoleaceae</taxon>
        <taxon>Lyngbya</taxon>
    </lineage>
</organism>